<reference evidence="3" key="1">
    <citation type="journal article" date="2019" name="Int. J. Syst. Evol. Microbiol.">
        <title>The Global Catalogue of Microorganisms (GCM) 10K type strain sequencing project: providing services to taxonomists for standard genome sequencing and annotation.</title>
        <authorList>
            <consortium name="The Broad Institute Genomics Platform"/>
            <consortium name="The Broad Institute Genome Sequencing Center for Infectious Disease"/>
            <person name="Wu L."/>
            <person name="Ma J."/>
        </authorList>
    </citation>
    <scope>NUCLEOTIDE SEQUENCE [LARGE SCALE GENOMIC DNA]</scope>
    <source>
        <strain evidence="3">KCTC 42805</strain>
    </source>
</reference>
<dbReference type="RefSeq" id="WP_381521787.1">
    <property type="nucleotide sequence ID" value="NZ_JBHULN010000004.1"/>
</dbReference>
<dbReference type="Proteomes" id="UP001597469">
    <property type="component" value="Unassembled WGS sequence"/>
</dbReference>
<dbReference type="Pfam" id="PF11306">
    <property type="entry name" value="DUF3108"/>
    <property type="match status" value="1"/>
</dbReference>
<protein>
    <recommendedName>
        <fullName evidence="4">DUF3108 domain-containing protein</fullName>
    </recommendedName>
</protein>
<dbReference type="InterPro" id="IPR021457">
    <property type="entry name" value="DUF3108"/>
</dbReference>
<feature type="chain" id="PRO_5046047857" description="DUF3108 domain-containing protein" evidence="1">
    <location>
        <begin position="21"/>
        <end position="250"/>
    </location>
</feature>
<proteinExistence type="predicted"/>
<feature type="signal peptide" evidence="1">
    <location>
        <begin position="1"/>
        <end position="20"/>
    </location>
</feature>
<evidence type="ECO:0000313" key="2">
    <source>
        <dbReference type="EMBL" id="MFD2570804.1"/>
    </source>
</evidence>
<accession>A0ABW5M2C6</accession>
<evidence type="ECO:0008006" key="4">
    <source>
        <dbReference type="Google" id="ProtNLM"/>
    </source>
</evidence>
<comment type="caution">
    <text evidence="2">The sequence shown here is derived from an EMBL/GenBank/DDBJ whole genome shotgun (WGS) entry which is preliminary data.</text>
</comment>
<organism evidence="2 3">
    <name type="scientific">Spirosoma soli</name>
    <dbReference type="NCBI Taxonomy" id="1770529"/>
    <lineage>
        <taxon>Bacteria</taxon>
        <taxon>Pseudomonadati</taxon>
        <taxon>Bacteroidota</taxon>
        <taxon>Cytophagia</taxon>
        <taxon>Cytophagales</taxon>
        <taxon>Cytophagaceae</taxon>
        <taxon>Spirosoma</taxon>
    </lineage>
</organism>
<gene>
    <name evidence="2" type="ORF">ACFSUS_09185</name>
</gene>
<dbReference type="EMBL" id="JBHULN010000004">
    <property type="protein sequence ID" value="MFD2570804.1"/>
    <property type="molecule type" value="Genomic_DNA"/>
</dbReference>
<keyword evidence="1" id="KW-0732">Signal</keyword>
<evidence type="ECO:0000313" key="3">
    <source>
        <dbReference type="Proteomes" id="UP001597469"/>
    </source>
</evidence>
<name>A0ABW5M2C6_9BACT</name>
<keyword evidence="3" id="KW-1185">Reference proteome</keyword>
<evidence type="ECO:0000256" key="1">
    <source>
        <dbReference type="SAM" id="SignalP"/>
    </source>
</evidence>
<sequence length="250" mass="28528">MKQLLLLSHLLLGLFIPASAQIDTINPTTSKLNLAAFKESKRTYAVFFEDSTGKRLTSADLWDRTVRFSTNASGQKIYQFDWRWYRKDTLISQVSATGLAPSLAPLSHNATYHNRGDRNFIFTGNTVTIPEASRKTAKDSTFKVVMTPPAFEFPMDLEILPLLPFKKVGQQFAIAFYEPGSPTSNYYKLTVTGKEDLPISGTTKVNCWLLQIDYGQQGATATFWIADQSREVLKMREYFRGRYRYKIKLY</sequence>